<feature type="domain" description="HTH tetR-type" evidence="5">
    <location>
        <begin position="17"/>
        <end position="77"/>
    </location>
</feature>
<dbReference type="SUPFAM" id="SSF46689">
    <property type="entry name" value="Homeodomain-like"/>
    <property type="match status" value="1"/>
</dbReference>
<reference evidence="6 7" key="1">
    <citation type="journal article" date="2019" name="Int. J. Syst. Evol. Microbiol.">
        <title>The Global Catalogue of Microorganisms (GCM) 10K type strain sequencing project: providing services to taxonomists for standard genome sequencing and annotation.</title>
        <authorList>
            <consortium name="The Broad Institute Genomics Platform"/>
            <consortium name="The Broad Institute Genome Sequencing Center for Infectious Disease"/>
            <person name="Wu L."/>
            <person name="Ma J."/>
        </authorList>
    </citation>
    <scope>NUCLEOTIDE SEQUENCE [LARGE SCALE GENOMIC DNA]</scope>
    <source>
        <strain evidence="6 7">JCM 15503</strain>
    </source>
</reference>
<keyword evidence="1" id="KW-0805">Transcription regulation</keyword>
<dbReference type="PRINTS" id="PR00455">
    <property type="entry name" value="HTHTETR"/>
</dbReference>
<keyword evidence="3" id="KW-0804">Transcription</keyword>
<dbReference type="Pfam" id="PF17918">
    <property type="entry name" value="TetR_C_15"/>
    <property type="match status" value="1"/>
</dbReference>
<dbReference type="InterPro" id="IPR001647">
    <property type="entry name" value="HTH_TetR"/>
</dbReference>
<dbReference type="Gene3D" id="1.10.357.10">
    <property type="entry name" value="Tetracycline Repressor, domain 2"/>
    <property type="match status" value="1"/>
</dbReference>
<dbReference type="PANTHER" id="PTHR30055:SF234">
    <property type="entry name" value="HTH-TYPE TRANSCRIPTIONAL REGULATOR BETI"/>
    <property type="match status" value="1"/>
</dbReference>
<feature type="DNA-binding region" description="H-T-H motif" evidence="4">
    <location>
        <begin position="40"/>
        <end position="59"/>
    </location>
</feature>
<dbReference type="Proteomes" id="UP001500279">
    <property type="component" value="Unassembled WGS sequence"/>
</dbReference>
<evidence type="ECO:0000256" key="3">
    <source>
        <dbReference type="ARBA" id="ARBA00023163"/>
    </source>
</evidence>
<dbReference type="PROSITE" id="PS50977">
    <property type="entry name" value="HTH_TETR_2"/>
    <property type="match status" value="1"/>
</dbReference>
<keyword evidence="7" id="KW-1185">Reference proteome</keyword>
<accession>A0ABN1K2Z7</accession>
<evidence type="ECO:0000259" key="5">
    <source>
        <dbReference type="PROSITE" id="PS50977"/>
    </source>
</evidence>
<gene>
    <name evidence="6" type="ORF">GCM10009107_27680</name>
</gene>
<sequence length="208" mass="22790">MKTAVSPRKAPRQARSQATVTAILDAAARVLVERGYAAANTNLVAERAGVSVGSLYQYFPNKDALITALHDRHSRQMDEVMDRAFALSQDLPFDEALQLIIEGVVEAHRVEAGLHRVLETQLAGLDMLSSHEETEARIAEQMGCLLARYPDQVRVPNLRLAVYMLMHALHALVHAVVATRPSGVSLKTATQEIVRMTRLYLSSPPTGG</sequence>
<evidence type="ECO:0000313" key="7">
    <source>
        <dbReference type="Proteomes" id="UP001500279"/>
    </source>
</evidence>
<dbReference type="InterPro" id="IPR041669">
    <property type="entry name" value="TetR_C_15"/>
</dbReference>
<keyword evidence="2 4" id="KW-0238">DNA-binding</keyword>
<name>A0ABN1K2Z7_9BURK</name>
<dbReference type="Pfam" id="PF00440">
    <property type="entry name" value="TetR_N"/>
    <property type="match status" value="1"/>
</dbReference>
<evidence type="ECO:0000313" key="6">
    <source>
        <dbReference type="EMBL" id="GAA0753063.1"/>
    </source>
</evidence>
<dbReference type="InterPro" id="IPR009057">
    <property type="entry name" value="Homeodomain-like_sf"/>
</dbReference>
<evidence type="ECO:0000256" key="1">
    <source>
        <dbReference type="ARBA" id="ARBA00023015"/>
    </source>
</evidence>
<evidence type="ECO:0000256" key="2">
    <source>
        <dbReference type="ARBA" id="ARBA00023125"/>
    </source>
</evidence>
<evidence type="ECO:0000256" key="4">
    <source>
        <dbReference type="PROSITE-ProRule" id="PRU00335"/>
    </source>
</evidence>
<dbReference type="InterPro" id="IPR050109">
    <property type="entry name" value="HTH-type_TetR-like_transc_reg"/>
</dbReference>
<comment type="caution">
    <text evidence="6">The sequence shown here is derived from an EMBL/GenBank/DDBJ whole genome shotgun (WGS) entry which is preliminary data.</text>
</comment>
<dbReference type="EMBL" id="BAAAEW010000016">
    <property type="protein sequence ID" value="GAA0753063.1"/>
    <property type="molecule type" value="Genomic_DNA"/>
</dbReference>
<dbReference type="PANTHER" id="PTHR30055">
    <property type="entry name" value="HTH-TYPE TRANSCRIPTIONAL REGULATOR RUTR"/>
    <property type="match status" value="1"/>
</dbReference>
<proteinExistence type="predicted"/>
<organism evidence="6 7">
    <name type="scientific">Ideonella azotifigens</name>
    <dbReference type="NCBI Taxonomy" id="513160"/>
    <lineage>
        <taxon>Bacteria</taxon>
        <taxon>Pseudomonadati</taxon>
        <taxon>Pseudomonadota</taxon>
        <taxon>Betaproteobacteria</taxon>
        <taxon>Burkholderiales</taxon>
        <taxon>Sphaerotilaceae</taxon>
        <taxon>Ideonella</taxon>
    </lineage>
</organism>
<protein>
    <submittedName>
        <fullName evidence="6">TetR/AcrR family transcriptional regulator</fullName>
    </submittedName>
</protein>
<dbReference type="RefSeq" id="WP_141290951.1">
    <property type="nucleotide sequence ID" value="NZ_BAAAEW010000016.1"/>
</dbReference>